<dbReference type="PANTHER" id="PTHR36847:SF1">
    <property type="entry name" value="AMIDOLIGASE ENZYME"/>
    <property type="match status" value="1"/>
</dbReference>
<name>A0A8E2AXE6_9APHY</name>
<evidence type="ECO:0008006" key="3">
    <source>
        <dbReference type="Google" id="ProtNLM"/>
    </source>
</evidence>
<gene>
    <name evidence="1" type="ORF">OBBRIDRAFT_833143</name>
</gene>
<dbReference type="Proteomes" id="UP000250043">
    <property type="component" value="Unassembled WGS sequence"/>
</dbReference>
<reference evidence="1 2" key="1">
    <citation type="submission" date="2016-07" db="EMBL/GenBank/DDBJ databases">
        <title>Draft genome of the white-rot fungus Obba rivulosa 3A-2.</title>
        <authorList>
            <consortium name="DOE Joint Genome Institute"/>
            <person name="Miettinen O."/>
            <person name="Riley R."/>
            <person name="Acob R."/>
            <person name="Barry K."/>
            <person name="Cullen D."/>
            <person name="De Vries R."/>
            <person name="Hainaut M."/>
            <person name="Hatakka A."/>
            <person name="Henrissat B."/>
            <person name="Hilden K."/>
            <person name="Kuo R."/>
            <person name="Labutti K."/>
            <person name="Lipzen A."/>
            <person name="Makela M.R."/>
            <person name="Sandor L."/>
            <person name="Spatafora J.W."/>
            <person name="Grigoriev I.V."/>
            <person name="Hibbett D.S."/>
        </authorList>
    </citation>
    <scope>NUCLEOTIDE SEQUENCE [LARGE SCALE GENOMIC DNA]</scope>
    <source>
        <strain evidence="1 2">3A-2</strain>
    </source>
</reference>
<organism evidence="1 2">
    <name type="scientific">Obba rivulosa</name>
    <dbReference type="NCBI Taxonomy" id="1052685"/>
    <lineage>
        <taxon>Eukaryota</taxon>
        <taxon>Fungi</taxon>
        <taxon>Dikarya</taxon>
        <taxon>Basidiomycota</taxon>
        <taxon>Agaricomycotina</taxon>
        <taxon>Agaricomycetes</taxon>
        <taxon>Polyporales</taxon>
        <taxon>Gelatoporiaceae</taxon>
        <taxon>Obba</taxon>
    </lineage>
</organism>
<evidence type="ECO:0000313" key="2">
    <source>
        <dbReference type="Proteomes" id="UP000250043"/>
    </source>
</evidence>
<dbReference type="EMBL" id="KV722363">
    <property type="protein sequence ID" value="OCH92868.1"/>
    <property type="molecule type" value="Genomic_DNA"/>
</dbReference>
<protein>
    <recommendedName>
        <fullName evidence="3">Amidoligase enzyme</fullName>
    </recommendedName>
</protein>
<accession>A0A8E2AXE6</accession>
<dbReference type="AlphaFoldDB" id="A0A8E2AXE6"/>
<sequence length="249" mass="28251">MSDIRDLFTLGIELEFAMQGNEDIYEEIVAWLKSRDIPVVAILEQETQLYDQWAVKKDGSIKAKEDNRISQPRIGVELVSPILVDIAGDPVSRQAWKGAASKVLTTLMERYILFVNKSTGFHVHIGVGAKILGLPGNLTLVDLKKIATGVYLFERRCFHSDGDHNYVKSIRKNGEFDDLATVEAISKIWSKRTIEHLVSLMNPPHTGVPDGEHRRHYYKVNFLSYFDKGTVEFHQHEGTVEQAVIFAWV</sequence>
<dbReference type="Pfam" id="PF12224">
    <property type="entry name" value="Amidoligase_2"/>
    <property type="match status" value="1"/>
</dbReference>
<keyword evidence="2" id="KW-1185">Reference proteome</keyword>
<dbReference type="OrthoDB" id="412402at2759"/>
<dbReference type="PANTHER" id="PTHR36847">
    <property type="entry name" value="AMIDOLIGASE ENZYME"/>
    <property type="match status" value="1"/>
</dbReference>
<evidence type="ECO:0000313" key="1">
    <source>
        <dbReference type="EMBL" id="OCH92868.1"/>
    </source>
</evidence>
<proteinExistence type="predicted"/>
<dbReference type="InterPro" id="IPR022025">
    <property type="entry name" value="Amidoligase_2"/>
</dbReference>